<sequence length="234" mass="25958">MAPKVDQTENLLNGQFAARGNVSVFAQDPGPLITVMPRPLNEIRGEICVVLVGSPNTPITLPMLERTPLLVRRHKVVQALEWLHSNNPLYSDLDMEDVVCNAEDYPDHSVPIPIEEMYRTVSSTEGGNYAQPADEQPARNVETSGIPSCTVVDADNMDSTSLYRKLAALQQLSNASATYAQRKGAFVDMIKNQDHPYVKYPSSSQPMSTIKNPNLYAYLWPTIFPYGVGMMDNK</sequence>
<gene>
    <name evidence="2" type="ORF">FB45DRAFT_743942</name>
</gene>
<name>A0AAD7C043_9AGAR</name>
<accession>A0AAD7C043</accession>
<evidence type="ECO:0000313" key="3">
    <source>
        <dbReference type="Proteomes" id="UP001221142"/>
    </source>
</evidence>
<feature type="domain" description="DUF6570" evidence="1">
    <location>
        <begin position="13"/>
        <end position="96"/>
    </location>
</feature>
<dbReference type="AlphaFoldDB" id="A0AAD7C043"/>
<dbReference type="EMBL" id="JARKIF010000007">
    <property type="protein sequence ID" value="KAJ7635222.1"/>
    <property type="molecule type" value="Genomic_DNA"/>
</dbReference>
<reference evidence="2" key="1">
    <citation type="submission" date="2023-03" db="EMBL/GenBank/DDBJ databases">
        <title>Massive genome expansion in bonnet fungi (Mycena s.s.) driven by repeated elements and novel gene families across ecological guilds.</title>
        <authorList>
            <consortium name="Lawrence Berkeley National Laboratory"/>
            <person name="Harder C.B."/>
            <person name="Miyauchi S."/>
            <person name="Viragh M."/>
            <person name="Kuo A."/>
            <person name="Thoen E."/>
            <person name="Andreopoulos B."/>
            <person name="Lu D."/>
            <person name="Skrede I."/>
            <person name="Drula E."/>
            <person name="Henrissat B."/>
            <person name="Morin E."/>
            <person name="Kohler A."/>
            <person name="Barry K."/>
            <person name="LaButti K."/>
            <person name="Morin E."/>
            <person name="Salamov A."/>
            <person name="Lipzen A."/>
            <person name="Mereny Z."/>
            <person name="Hegedus B."/>
            <person name="Baldrian P."/>
            <person name="Stursova M."/>
            <person name="Weitz H."/>
            <person name="Taylor A."/>
            <person name="Grigoriev I.V."/>
            <person name="Nagy L.G."/>
            <person name="Martin F."/>
            <person name="Kauserud H."/>
        </authorList>
    </citation>
    <scope>NUCLEOTIDE SEQUENCE</scope>
    <source>
        <strain evidence="2">9284</strain>
    </source>
</reference>
<evidence type="ECO:0000313" key="2">
    <source>
        <dbReference type="EMBL" id="KAJ7635222.1"/>
    </source>
</evidence>
<organism evidence="2 3">
    <name type="scientific">Roridomyces roridus</name>
    <dbReference type="NCBI Taxonomy" id="1738132"/>
    <lineage>
        <taxon>Eukaryota</taxon>
        <taxon>Fungi</taxon>
        <taxon>Dikarya</taxon>
        <taxon>Basidiomycota</taxon>
        <taxon>Agaricomycotina</taxon>
        <taxon>Agaricomycetes</taxon>
        <taxon>Agaricomycetidae</taxon>
        <taxon>Agaricales</taxon>
        <taxon>Marasmiineae</taxon>
        <taxon>Mycenaceae</taxon>
        <taxon>Roridomyces</taxon>
    </lineage>
</organism>
<evidence type="ECO:0000259" key="1">
    <source>
        <dbReference type="Pfam" id="PF20209"/>
    </source>
</evidence>
<dbReference type="Pfam" id="PF20209">
    <property type="entry name" value="DUF6570"/>
    <property type="match status" value="1"/>
</dbReference>
<feature type="non-terminal residue" evidence="2">
    <location>
        <position position="234"/>
    </location>
</feature>
<keyword evidence="3" id="KW-1185">Reference proteome</keyword>
<dbReference type="Proteomes" id="UP001221142">
    <property type="component" value="Unassembled WGS sequence"/>
</dbReference>
<comment type="caution">
    <text evidence="2">The sequence shown here is derived from an EMBL/GenBank/DDBJ whole genome shotgun (WGS) entry which is preliminary data.</text>
</comment>
<proteinExistence type="predicted"/>
<protein>
    <recommendedName>
        <fullName evidence="1">DUF6570 domain-containing protein</fullName>
    </recommendedName>
</protein>
<dbReference type="InterPro" id="IPR046700">
    <property type="entry name" value="DUF6570"/>
</dbReference>